<evidence type="ECO:0000313" key="1">
    <source>
        <dbReference type="Ensembl" id="ENSSMAP00000010425.2"/>
    </source>
</evidence>
<reference evidence="1" key="1">
    <citation type="submission" date="2023-05" db="EMBL/GenBank/DDBJ databases">
        <title>High-quality long-read genome of Scophthalmus maximus.</title>
        <authorList>
            <person name="Lien S."/>
            <person name="Martinez P."/>
        </authorList>
    </citation>
    <scope>NUCLEOTIDE SEQUENCE [LARGE SCALE GENOMIC DNA]</scope>
</reference>
<protein>
    <submittedName>
        <fullName evidence="1">Uncharacterized protein</fullName>
    </submittedName>
</protein>
<dbReference type="AlphaFoldDB" id="A0A8D3A072"/>
<reference evidence="1" key="2">
    <citation type="submission" date="2025-08" db="UniProtKB">
        <authorList>
            <consortium name="Ensembl"/>
        </authorList>
    </citation>
    <scope>IDENTIFICATION</scope>
</reference>
<name>A0A8D3A072_SCOMX</name>
<dbReference type="Proteomes" id="UP000694558">
    <property type="component" value="Chromosome 9"/>
</dbReference>
<dbReference type="Ensembl" id="ENSSMAT00000010563.2">
    <property type="protein sequence ID" value="ENSSMAP00000010425.2"/>
    <property type="gene ID" value="ENSSMAG00000006417.2"/>
</dbReference>
<sequence length="59" mass="6756">LRRGSALCGSFLCVAGEPLLVDSERDIFEYIQYIVFKRKQCKSVLLLLLLLRSSGFVYQ</sequence>
<accession>A0A8D3A072</accession>
<organism evidence="1 2">
    <name type="scientific">Scophthalmus maximus</name>
    <name type="common">Turbot</name>
    <name type="synonym">Psetta maxima</name>
    <dbReference type="NCBI Taxonomy" id="52904"/>
    <lineage>
        <taxon>Eukaryota</taxon>
        <taxon>Metazoa</taxon>
        <taxon>Chordata</taxon>
        <taxon>Craniata</taxon>
        <taxon>Vertebrata</taxon>
        <taxon>Euteleostomi</taxon>
        <taxon>Actinopterygii</taxon>
        <taxon>Neopterygii</taxon>
        <taxon>Teleostei</taxon>
        <taxon>Neoteleostei</taxon>
        <taxon>Acanthomorphata</taxon>
        <taxon>Carangaria</taxon>
        <taxon>Pleuronectiformes</taxon>
        <taxon>Pleuronectoidei</taxon>
        <taxon>Scophthalmidae</taxon>
        <taxon>Scophthalmus</taxon>
    </lineage>
</organism>
<evidence type="ECO:0000313" key="2">
    <source>
        <dbReference type="Proteomes" id="UP000694558"/>
    </source>
</evidence>
<proteinExistence type="predicted"/>